<keyword evidence="3" id="KW-0325">Glycoprotein</keyword>
<evidence type="ECO:0000256" key="4">
    <source>
        <dbReference type="PROSITE-ProRule" id="PRU00504"/>
    </source>
</evidence>
<dbReference type="Proteomes" id="UP000287502">
    <property type="component" value="Chromosome"/>
</dbReference>
<dbReference type="InterPro" id="IPR001258">
    <property type="entry name" value="NHL_repeat"/>
</dbReference>
<dbReference type="RefSeq" id="WP_128465866.1">
    <property type="nucleotide sequence ID" value="NZ_CP035108.1"/>
</dbReference>
<evidence type="ECO:0000256" key="3">
    <source>
        <dbReference type="ARBA" id="ARBA00023180"/>
    </source>
</evidence>
<proteinExistence type="predicted"/>
<dbReference type="InterPro" id="IPR011042">
    <property type="entry name" value="6-blade_b-propeller_TolB-like"/>
</dbReference>
<dbReference type="SUPFAM" id="SSF101898">
    <property type="entry name" value="NHL repeat"/>
    <property type="match status" value="1"/>
</dbReference>
<protein>
    <recommendedName>
        <fullName evidence="8">6-bladed beta-propeller</fullName>
    </recommendedName>
</protein>
<feature type="chain" id="PRO_5019288035" description="6-bladed beta-propeller" evidence="5">
    <location>
        <begin position="20"/>
        <end position="289"/>
    </location>
</feature>
<dbReference type="Gene3D" id="2.120.10.30">
    <property type="entry name" value="TolB, C-terminal domain"/>
    <property type="match status" value="2"/>
</dbReference>
<accession>A0A410JWY5</accession>
<evidence type="ECO:0008006" key="8">
    <source>
        <dbReference type="Google" id="ProtNLM"/>
    </source>
</evidence>
<name>A0A410JWY5_9BACT</name>
<evidence type="ECO:0000256" key="2">
    <source>
        <dbReference type="ARBA" id="ARBA00022737"/>
    </source>
</evidence>
<evidence type="ECO:0000313" key="7">
    <source>
        <dbReference type="Proteomes" id="UP000287502"/>
    </source>
</evidence>
<dbReference type="OrthoDB" id="9787204at2"/>
<dbReference type="PANTHER" id="PTHR10680:SF14">
    <property type="entry name" value="PEPTIDYL-GLYCINE ALPHA-AMIDATING MONOOXYGENASE"/>
    <property type="match status" value="1"/>
</dbReference>
<feature type="repeat" description="NHL" evidence="4">
    <location>
        <begin position="198"/>
        <end position="240"/>
    </location>
</feature>
<evidence type="ECO:0000313" key="6">
    <source>
        <dbReference type="EMBL" id="QAR32579.1"/>
    </source>
</evidence>
<keyword evidence="2" id="KW-0677">Repeat</keyword>
<dbReference type="PANTHER" id="PTHR10680">
    <property type="entry name" value="PEPTIDYL-GLYCINE ALPHA-AMIDATING MONOOXYGENASE"/>
    <property type="match status" value="1"/>
</dbReference>
<dbReference type="Pfam" id="PF01436">
    <property type="entry name" value="NHL"/>
    <property type="match status" value="1"/>
</dbReference>
<organism evidence="6 7">
    <name type="scientific">Geovibrio thiophilus</name>
    <dbReference type="NCBI Taxonomy" id="139438"/>
    <lineage>
        <taxon>Bacteria</taxon>
        <taxon>Pseudomonadati</taxon>
        <taxon>Deferribacterota</taxon>
        <taxon>Deferribacteres</taxon>
        <taxon>Deferribacterales</taxon>
        <taxon>Geovibrionaceae</taxon>
        <taxon>Geovibrio</taxon>
    </lineage>
</organism>
<dbReference type="GO" id="GO:0005576">
    <property type="term" value="C:extracellular region"/>
    <property type="evidence" value="ECO:0007669"/>
    <property type="project" value="TreeGrafter"/>
</dbReference>
<keyword evidence="7" id="KW-1185">Reference proteome</keyword>
<feature type="signal peptide" evidence="5">
    <location>
        <begin position="1"/>
        <end position="19"/>
    </location>
</feature>
<keyword evidence="1 5" id="KW-0732">Signal</keyword>
<dbReference type="KEGG" id="gtl:EP073_03905"/>
<dbReference type="PROSITE" id="PS51125">
    <property type="entry name" value="NHL"/>
    <property type="match status" value="1"/>
</dbReference>
<dbReference type="EMBL" id="CP035108">
    <property type="protein sequence ID" value="QAR32579.1"/>
    <property type="molecule type" value="Genomic_DNA"/>
</dbReference>
<evidence type="ECO:0000256" key="1">
    <source>
        <dbReference type="ARBA" id="ARBA00022729"/>
    </source>
</evidence>
<gene>
    <name evidence="6" type="ORF">EP073_03905</name>
</gene>
<reference evidence="6 7" key="1">
    <citation type="submission" date="2019-01" db="EMBL/GenBank/DDBJ databases">
        <title>Geovibrio thiophilus DSM 11263, complete genome.</title>
        <authorList>
            <person name="Spring S."/>
            <person name="Bunk B."/>
            <person name="Sproer C."/>
        </authorList>
    </citation>
    <scope>NUCLEOTIDE SEQUENCE [LARGE SCALE GENOMIC DNA]</scope>
    <source>
        <strain evidence="6 7">DSM 11263</strain>
    </source>
</reference>
<dbReference type="CDD" id="cd05819">
    <property type="entry name" value="NHL"/>
    <property type="match status" value="1"/>
</dbReference>
<dbReference type="AlphaFoldDB" id="A0A410JWY5"/>
<sequence>MKILLAAVIIFSAITQGHALEFSASLLYKVTSGKQTTPADVVIESSDTAGVYDAFNGSYTVYKNGSAVSSVKKEFLKGGNCFVRNGNYYLFCNSKGHSLDMISSKFEVYSSAKLAVFDPTDVVVSSGYAYVADNDNHRIVKIDLAEAKEAASAGRYGKERLQFWYPYAVAFNQSGQLLVSEVLNTRIQKITKELKFYEFIGGWGINQGQFYRPTGIALHKGVNLFVADGYTGLIQYFDKDGKFAGVLTDASGKKLRFGSVTHIRINGNTLAVVDAFEKTVFIFQLKEKN</sequence>
<evidence type="ECO:0000256" key="5">
    <source>
        <dbReference type="SAM" id="SignalP"/>
    </source>
</evidence>